<evidence type="ECO:0000256" key="2">
    <source>
        <dbReference type="ARBA" id="ARBA00022692"/>
    </source>
</evidence>
<evidence type="ECO:0000256" key="6">
    <source>
        <dbReference type="ARBA" id="ARBA00023136"/>
    </source>
</evidence>
<keyword evidence="4" id="KW-0067">ATP-binding</keyword>
<dbReference type="InterPro" id="IPR013525">
    <property type="entry name" value="ABC2_TM"/>
</dbReference>
<dbReference type="InterPro" id="IPR017871">
    <property type="entry name" value="ABC_transporter-like_CS"/>
</dbReference>
<accession>A0A8I6TCS5</accession>
<feature type="transmembrane region" description="Helical" evidence="7">
    <location>
        <begin position="637"/>
        <end position="659"/>
    </location>
</feature>
<dbReference type="CDD" id="cd03230">
    <property type="entry name" value="ABC_DR_subfamily_A"/>
    <property type="match status" value="1"/>
</dbReference>
<evidence type="ECO:0000259" key="8">
    <source>
        <dbReference type="PROSITE" id="PS50893"/>
    </source>
</evidence>
<dbReference type="InterPro" id="IPR027417">
    <property type="entry name" value="P-loop_NTPase"/>
</dbReference>
<name>A0A8I6TCS5_CIMLE</name>
<dbReference type="GO" id="GO:0005524">
    <property type="term" value="F:ATP binding"/>
    <property type="evidence" value="ECO:0007669"/>
    <property type="project" value="UniProtKB-KW"/>
</dbReference>
<keyword evidence="3" id="KW-0547">Nucleotide-binding</keyword>
<keyword evidence="2 7" id="KW-0812">Transmembrane</keyword>
<keyword evidence="6 7" id="KW-0472">Membrane</keyword>
<dbReference type="SUPFAM" id="SSF52540">
    <property type="entry name" value="P-loop containing nucleoside triphosphate hydrolases"/>
    <property type="match status" value="1"/>
</dbReference>
<evidence type="ECO:0000313" key="10">
    <source>
        <dbReference type="Proteomes" id="UP000494040"/>
    </source>
</evidence>
<dbReference type="RefSeq" id="XP_014244597.1">
    <property type="nucleotide sequence ID" value="XM_014389111.2"/>
</dbReference>
<sequence>MDENAVVVRNAYKGYSSSFVLKGLNMTVRKGSIYALLGPSGCGKTTLLSCIVGKINLDSGSIEVSSAYKSLLGYMPQHIALYMQLSIAETFAYYGRVYGMRWDEIQDRSYHLQKLLELPLDKRIVETLSGGQQRRVSLAVSLIHNPDILILDEPTVGLDPVLSDSIWQYLLKLTTIEKKTIIITTHYIQEAIQANKVGLMRGGILLCEESPADLMAKNNCSTMEEAFLKLSQKQELMGPEIIPTNLPPRTKLKTMKKHTFFAKNCFIAEIVKNWFFIWRNKPMLAFLFGLPLVITLLFNIAIGHNPKGLGIAVINRETPHGALDCAINPGMGCNFTYPMSCLFIQKLHSSGLTLVPFDDLDTAKYAVKRNYIWGLVEIPANYTQSVLERLMFNLKTKDYAIDHGSVNVWLDMSNQNIGTMLKINILDAYTRFMEEMFRDCGWPKNSIGIPMKYYEPVYGEKIANLNHYASPAIILLLIFYLPMSYTIGVLVQEKLLGVLERSLVAGITLTEVFISHTVIQIIILTFQMSIAMTVLYYIFESPFIGDPFTTAFLLLLQGVSGIAFGFLVAMSFDKMLHATFASLGSVFSYFFLSGLVWPQQGAYFILQWFRWVVPVSYSVEAMRALTAKGWSITHPLVIKGFVSVSSWIVIFCLMAHIVLKMRKGNFGTQ</sequence>
<dbReference type="SMART" id="SM00382">
    <property type="entry name" value="AAA"/>
    <property type="match status" value="1"/>
</dbReference>
<feature type="domain" description="ABC transporter" evidence="8">
    <location>
        <begin position="6"/>
        <end position="227"/>
    </location>
</feature>
<dbReference type="OMA" id="FQMSIAM"/>
<proteinExistence type="predicted"/>
<comment type="subcellular location">
    <subcellularLocation>
        <location evidence="1">Membrane</location>
        <topology evidence="1">Multi-pass membrane protein</topology>
    </subcellularLocation>
</comment>
<feature type="transmembrane region" description="Helical" evidence="7">
    <location>
        <begin position="578"/>
        <end position="596"/>
    </location>
</feature>
<dbReference type="InterPro" id="IPR003593">
    <property type="entry name" value="AAA+_ATPase"/>
</dbReference>
<dbReference type="GO" id="GO:0140359">
    <property type="term" value="F:ABC-type transporter activity"/>
    <property type="evidence" value="ECO:0007669"/>
    <property type="project" value="InterPro"/>
</dbReference>
<reference evidence="9" key="1">
    <citation type="submission" date="2022-01" db="UniProtKB">
        <authorList>
            <consortium name="EnsemblMetazoa"/>
        </authorList>
    </citation>
    <scope>IDENTIFICATION</scope>
</reference>
<dbReference type="OrthoDB" id="10255969at2759"/>
<protein>
    <recommendedName>
        <fullName evidence="8">ABC transporter domain-containing protein</fullName>
    </recommendedName>
</protein>
<keyword evidence="10" id="KW-1185">Reference proteome</keyword>
<dbReference type="InterPro" id="IPR003439">
    <property type="entry name" value="ABC_transporter-like_ATP-bd"/>
</dbReference>
<feature type="transmembrane region" description="Helical" evidence="7">
    <location>
        <begin position="512"/>
        <end position="539"/>
    </location>
</feature>
<dbReference type="KEGG" id="clec:106663888"/>
<feature type="transmembrane region" description="Helical" evidence="7">
    <location>
        <begin position="472"/>
        <end position="492"/>
    </location>
</feature>
<feature type="transmembrane region" description="Helical" evidence="7">
    <location>
        <begin position="283"/>
        <end position="302"/>
    </location>
</feature>
<dbReference type="Pfam" id="PF12698">
    <property type="entry name" value="ABC2_membrane_3"/>
    <property type="match status" value="1"/>
</dbReference>
<dbReference type="Gene3D" id="3.40.50.300">
    <property type="entry name" value="P-loop containing nucleotide triphosphate hydrolases"/>
    <property type="match status" value="1"/>
</dbReference>
<dbReference type="GO" id="GO:0016020">
    <property type="term" value="C:membrane"/>
    <property type="evidence" value="ECO:0007669"/>
    <property type="project" value="UniProtKB-SubCell"/>
</dbReference>
<dbReference type="Proteomes" id="UP000494040">
    <property type="component" value="Unassembled WGS sequence"/>
</dbReference>
<evidence type="ECO:0000256" key="5">
    <source>
        <dbReference type="ARBA" id="ARBA00022989"/>
    </source>
</evidence>
<dbReference type="PROSITE" id="PS50893">
    <property type="entry name" value="ABC_TRANSPORTER_2"/>
    <property type="match status" value="1"/>
</dbReference>
<dbReference type="GeneID" id="106663888"/>
<keyword evidence="5 7" id="KW-1133">Transmembrane helix</keyword>
<dbReference type="PANTHER" id="PTHR43038:SF3">
    <property type="entry name" value="ABC TRANSPORTER G FAMILY MEMBER 20 ISOFORM X1"/>
    <property type="match status" value="1"/>
</dbReference>
<organism evidence="9 10">
    <name type="scientific">Cimex lectularius</name>
    <name type="common">Bed bug</name>
    <name type="synonym">Acanthia lectularia</name>
    <dbReference type="NCBI Taxonomy" id="79782"/>
    <lineage>
        <taxon>Eukaryota</taxon>
        <taxon>Metazoa</taxon>
        <taxon>Ecdysozoa</taxon>
        <taxon>Arthropoda</taxon>
        <taxon>Hexapoda</taxon>
        <taxon>Insecta</taxon>
        <taxon>Pterygota</taxon>
        <taxon>Neoptera</taxon>
        <taxon>Paraneoptera</taxon>
        <taxon>Hemiptera</taxon>
        <taxon>Heteroptera</taxon>
        <taxon>Panheteroptera</taxon>
        <taxon>Cimicomorpha</taxon>
        <taxon>Cimicidae</taxon>
        <taxon>Cimex</taxon>
    </lineage>
</organism>
<evidence type="ECO:0000256" key="4">
    <source>
        <dbReference type="ARBA" id="ARBA00022840"/>
    </source>
</evidence>
<dbReference type="EnsemblMetazoa" id="XM_014389111.2">
    <property type="protein sequence ID" value="XP_014244597.1"/>
    <property type="gene ID" value="LOC106663888"/>
</dbReference>
<dbReference type="PANTHER" id="PTHR43038">
    <property type="entry name" value="ATP-BINDING CASSETTE, SUB-FAMILY H, MEMBER 1"/>
    <property type="match status" value="1"/>
</dbReference>
<dbReference type="Pfam" id="PF00005">
    <property type="entry name" value="ABC_tran"/>
    <property type="match status" value="1"/>
</dbReference>
<evidence type="ECO:0000256" key="1">
    <source>
        <dbReference type="ARBA" id="ARBA00004141"/>
    </source>
</evidence>
<dbReference type="PROSITE" id="PS00211">
    <property type="entry name" value="ABC_TRANSPORTER_1"/>
    <property type="match status" value="1"/>
</dbReference>
<feature type="transmembrane region" description="Helical" evidence="7">
    <location>
        <begin position="551"/>
        <end position="572"/>
    </location>
</feature>
<evidence type="ECO:0000256" key="7">
    <source>
        <dbReference type="SAM" id="Phobius"/>
    </source>
</evidence>
<dbReference type="GO" id="GO:0016887">
    <property type="term" value="F:ATP hydrolysis activity"/>
    <property type="evidence" value="ECO:0007669"/>
    <property type="project" value="InterPro"/>
</dbReference>
<evidence type="ECO:0000256" key="3">
    <source>
        <dbReference type="ARBA" id="ARBA00022741"/>
    </source>
</evidence>
<dbReference type="AlphaFoldDB" id="A0A8I6TCS5"/>
<evidence type="ECO:0000313" key="9">
    <source>
        <dbReference type="EnsemblMetazoa" id="XP_014244597.1"/>
    </source>
</evidence>